<name>A0A392PZ36_9FABA</name>
<comment type="caution">
    <text evidence="1">The sequence shown here is derived from an EMBL/GenBank/DDBJ whole genome shotgun (WGS) entry which is preliminary data.</text>
</comment>
<dbReference type="EMBL" id="LXQA010103862">
    <property type="protein sequence ID" value="MCI17108.1"/>
    <property type="molecule type" value="Genomic_DNA"/>
</dbReference>
<keyword evidence="2" id="KW-1185">Reference proteome</keyword>
<protein>
    <submittedName>
        <fullName evidence="1">Uncharacterized protein</fullName>
    </submittedName>
</protein>
<organism evidence="1 2">
    <name type="scientific">Trifolium medium</name>
    <dbReference type="NCBI Taxonomy" id="97028"/>
    <lineage>
        <taxon>Eukaryota</taxon>
        <taxon>Viridiplantae</taxon>
        <taxon>Streptophyta</taxon>
        <taxon>Embryophyta</taxon>
        <taxon>Tracheophyta</taxon>
        <taxon>Spermatophyta</taxon>
        <taxon>Magnoliopsida</taxon>
        <taxon>eudicotyledons</taxon>
        <taxon>Gunneridae</taxon>
        <taxon>Pentapetalae</taxon>
        <taxon>rosids</taxon>
        <taxon>fabids</taxon>
        <taxon>Fabales</taxon>
        <taxon>Fabaceae</taxon>
        <taxon>Papilionoideae</taxon>
        <taxon>50 kb inversion clade</taxon>
        <taxon>NPAAA clade</taxon>
        <taxon>Hologalegina</taxon>
        <taxon>IRL clade</taxon>
        <taxon>Trifolieae</taxon>
        <taxon>Trifolium</taxon>
    </lineage>
</organism>
<accession>A0A392PZ36</accession>
<evidence type="ECO:0000313" key="2">
    <source>
        <dbReference type="Proteomes" id="UP000265520"/>
    </source>
</evidence>
<dbReference type="Proteomes" id="UP000265520">
    <property type="component" value="Unassembled WGS sequence"/>
</dbReference>
<proteinExistence type="predicted"/>
<sequence length="51" mass="5556">QIGVRGGLITTTVSFLLCTSPTAINVQSALKFTWHREWNHIIASSGSDPLM</sequence>
<evidence type="ECO:0000313" key="1">
    <source>
        <dbReference type="EMBL" id="MCI17108.1"/>
    </source>
</evidence>
<feature type="non-terminal residue" evidence="1">
    <location>
        <position position="1"/>
    </location>
</feature>
<reference evidence="1 2" key="1">
    <citation type="journal article" date="2018" name="Front. Plant Sci.">
        <title>Red Clover (Trifolium pratense) and Zigzag Clover (T. medium) - A Picture of Genomic Similarities and Differences.</title>
        <authorList>
            <person name="Dluhosova J."/>
            <person name="Istvanek J."/>
            <person name="Nedelnik J."/>
            <person name="Repkova J."/>
        </authorList>
    </citation>
    <scope>NUCLEOTIDE SEQUENCE [LARGE SCALE GENOMIC DNA]</scope>
    <source>
        <strain evidence="2">cv. 10/8</strain>
        <tissue evidence="1">Leaf</tissue>
    </source>
</reference>
<dbReference type="AlphaFoldDB" id="A0A392PZ36"/>